<reference evidence="1 2" key="1">
    <citation type="submission" date="2009-07" db="EMBL/GenBank/DDBJ databases">
        <authorList>
            <person name="Madupu R."/>
            <person name="Sebastian Y."/>
            <person name="Durkin A.S."/>
            <person name="Torralba M."/>
            <person name="Methe B."/>
            <person name="Sutton G.G."/>
            <person name="Strausberg R.L."/>
            <person name="Nelson K.E."/>
        </authorList>
    </citation>
    <scope>NUCLEOTIDE SEQUENCE [LARGE SCALE GENOMIC DNA]</scope>
    <source>
        <strain evidence="1 2">RM3268</strain>
    </source>
</reference>
<organism evidence="1 2">
    <name type="scientific">Campylobacter gracilis RM3268</name>
    <dbReference type="NCBI Taxonomy" id="553220"/>
    <lineage>
        <taxon>Bacteria</taxon>
        <taxon>Pseudomonadati</taxon>
        <taxon>Campylobacterota</taxon>
        <taxon>Epsilonproteobacteria</taxon>
        <taxon>Campylobacterales</taxon>
        <taxon>Campylobacteraceae</taxon>
        <taxon>Campylobacter</taxon>
    </lineage>
</organism>
<gene>
    <name evidence="1" type="ORF">CAMGR0001_0891</name>
</gene>
<name>C8PG98_9BACT</name>
<keyword evidence="2" id="KW-1185">Reference proteome</keyword>
<dbReference type="EMBL" id="ACYG01000019">
    <property type="protein sequence ID" value="EEV18136.1"/>
    <property type="molecule type" value="Genomic_DNA"/>
</dbReference>
<comment type="caution">
    <text evidence="1">The sequence shown here is derived from an EMBL/GenBank/DDBJ whole genome shotgun (WGS) entry which is preliminary data.</text>
</comment>
<dbReference type="AlphaFoldDB" id="C8PG98"/>
<proteinExistence type="predicted"/>
<protein>
    <submittedName>
        <fullName evidence="1">Uncharacterized protein</fullName>
    </submittedName>
</protein>
<evidence type="ECO:0000313" key="2">
    <source>
        <dbReference type="Proteomes" id="UP000005709"/>
    </source>
</evidence>
<sequence length="87" mass="9613">MLIFSKASKLYSRNSKSSWHCGADSCAIRAKLSANETSKNLKKAAKGAGVKDRILLNLEHILHRPVRFIRPLRAQLACKTAPAARNL</sequence>
<accession>C8PG98</accession>
<dbReference type="Proteomes" id="UP000005709">
    <property type="component" value="Unassembled WGS sequence"/>
</dbReference>
<evidence type="ECO:0000313" key="1">
    <source>
        <dbReference type="EMBL" id="EEV18136.1"/>
    </source>
</evidence>